<dbReference type="Gene3D" id="3.40.50.150">
    <property type="entry name" value="Vaccinia Virus protein VP39"/>
    <property type="match status" value="1"/>
</dbReference>
<evidence type="ECO:0000256" key="3">
    <source>
        <dbReference type="ARBA" id="ARBA00022603"/>
    </source>
</evidence>
<dbReference type="GeneID" id="110243067"/>
<dbReference type="CDD" id="cd02440">
    <property type="entry name" value="AdoMet_MTases"/>
    <property type="match status" value="1"/>
</dbReference>
<evidence type="ECO:0000256" key="6">
    <source>
        <dbReference type="ARBA" id="ARBA00048653"/>
    </source>
</evidence>
<dbReference type="InterPro" id="IPR051419">
    <property type="entry name" value="Lys/N-term_MeTrsfase_sf"/>
</dbReference>
<comment type="similarity">
    <text evidence="1">Belongs to the methyltransferase superfamily.</text>
</comment>
<keyword evidence="4" id="KW-0808">Transferase</keyword>
<dbReference type="RefSeq" id="XP_020904784.1">
    <property type="nucleotide sequence ID" value="XM_021049125.2"/>
</dbReference>
<comment type="catalytic activity">
    <reaction evidence="7">
        <text>N(6),N(6)-dimethyl-L-lysyl-[protein] + S-adenosyl-L-methionine = N(6),N(6),N(6)-trimethyl-L-lysyl-[protein] + S-adenosyl-L-homocysteine + H(+)</text>
        <dbReference type="Rhea" id="RHEA:54200"/>
        <dbReference type="Rhea" id="RHEA-COMP:13826"/>
        <dbReference type="Rhea" id="RHEA-COMP:13827"/>
        <dbReference type="ChEBI" id="CHEBI:15378"/>
        <dbReference type="ChEBI" id="CHEBI:57856"/>
        <dbReference type="ChEBI" id="CHEBI:59789"/>
        <dbReference type="ChEBI" id="CHEBI:61961"/>
        <dbReference type="ChEBI" id="CHEBI:61976"/>
    </reaction>
</comment>
<dbReference type="EnsemblMetazoa" id="XM_021049125.2">
    <property type="protein sequence ID" value="XP_020904784.1"/>
    <property type="gene ID" value="LOC110243067"/>
</dbReference>
<dbReference type="FunFam" id="3.40.50.150:FF:000111">
    <property type="entry name" value="EEF1A lysine methyltransferase 4"/>
    <property type="match status" value="1"/>
</dbReference>
<evidence type="ECO:0000256" key="7">
    <source>
        <dbReference type="ARBA" id="ARBA00052410"/>
    </source>
</evidence>
<evidence type="ECO:0000256" key="1">
    <source>
        <dbReference type="ARBA" id="ARBA00008361"/>
    </source>
</evidence>
<sequence length="245" mass="28770">MDLPDKNETYKLKEYWDERYSKEDSFEWCKSYGDFKQLLSENINKGDRILMLGCGNSSLSEDMYRDGYINIVNIDFSPVVIENMRKKCQDMIDMEWRIMDITKMSFTSSSFDVVIEKATLDALLVEEKDSWNPSKEARDCMNCVLSQVSHILKDGGRFISVTFSQPHFRKPFLAKSEYNWSIRMHTFGDSFHFFFYVMEKGKELSKEDKALESTTKNKDNCINKIHDLNGEISEDEEDFLLNMTL</sequence>
<dbReference type="KEGG" id="epa:110243067"/>
<dbReference type="PANTHER" id="PTHR12176:SF80">
    <property type="entry name" value="EEF1A LYSINE METHYLTRANSFERASE 4"/>
    <property type="match status" value="1"/>
</dbReference>
<feature type="domain" description="Methyltransferase" evidence="10">
    <location>
        <begin position="44"/>
        <end position="177"/>
    </location>
</feature>
<dbReference type="GO" id="GO:0008168">
    <property type="term" value="F:methyltransferase activity"/>
    <property type="evidence" value="ECO:0007669"/>
    <property type="project" value="UniProtKB-KW"/>
</dbReference>
<evidence type="ECO:0000256" key="2">
    <source>
        <dbReference type="ARBA" id="ARBA00022553"/>
    </source>
</evidence>
<comment type="function">
    <text evidence="8">Protein-lysine methyltransferase that efficiently catalyzes three successive methylations on 'Lys-36' in eukaryotic translation elongation factor 1 alpha (EEF1A1 or EEF1A2).</text>
</comment>
<name>A0A913XI97_EXADI</name>
<keyword evidence="3" id="KW-0489">Methyltransferase</keyword>
<evidence type="ECO:0000259" key="10">
    <source>
        <dbReference type="Pfam" id="PF13847"/>
    </source>
</evidence>
<reference evidence="11" key="1">
    <citation type="submission" date="2022-11" db="UniProtKB">
        <authorList>
            <consortium name="EnsemblMetazoa"/>
        </authorList>
    </citation>
    <scope>IDENTIFICATION</scope>
</reference>
<keyword evidence="12" id="KW-1185">Reference proteome</keyword>
<dbReference type="InterPro" id="IPR025714">
    <property type="entry name" value="Methyltranfer_dom"/>
</dbReference>
<proteinExistence type="inferred from homology"/>
<organism evidence="11 12">
    <name type="scientific">Exaiptasia diaphana</name>
    <name type="common">Tropical sea anemone</name>
    <name type="synonym">Aiptasia pulchella</name>
    <dbReference type="NCBI Taxonomy" id="2652724"/>
    <lineage>
        <taxon>Eukaryota</taxon>
        <taxon>Metazoa</taxon>
        <taxon>Cnidaria</taxon>
        <taxon>Anthozoa</taxon>
        <taxon>Hexacorallia</taxon>
        <taxon>Actiniaria</taxon>
        <taxon>Aiptasiidae</taxon>
        <taxon>Exaiptasia</taxon>
    </lineage>
</organism>
<evidence type="ECO:0000256" key="8">
    <source>
        <dbReference type="ARBA" id="ARBA00059299"/>
    </source>
</evidence>
<dbReference type="InterPro" id="IPR029063">
    <property type="entry name" value="SAM-dependent_MTases_sf"/>
</dbReference>
<comment type="catalytic activity">
    <reaction evidence="6">
        <text>N(6)-methyl-L-lysyl-[protein] + S-adenosyl-L-methionine = N(6),N(6)-dimethyl-L-lysyl-[protein] + S-adenosyl-L-homocysteine + H(+)</text>
        <dbReference type="Rhea" id="RHEA:54196"/>
        <dbReference type="Rhea" id="RHEA-COMP:13053"/>
        <dbReference type="Rhea" id="RHEA-COMP:13827"/>
        <dbReference type="ChEBI" id="CHEBI:15378"/>
        <dbReference type="ChEBI" id="CHEBI:57856"/>
        <dbReference type="ChEBI" id="CHEBI:59789"/>
        <dbReference type="ChEBI" id="CHEBI:61929"/>
        <dbReference type="ChEBI" id="CHEBI:61976"/>
    </reaction>
</comment>
<keyword evidence="2" id="KW-0597">Phosphoprotein</keyword>
<evidence type="ECO:0000313" key="12">
    <source>
        <dbReference type="Proteomes" id="UP000887567"/>
    </source>
</evidence>
<dbReference type="PANTHER" id="PTHR12176">
    <property type="entry name" value="SAM-DEPENDENT METHYLTRANSFERASE SUPERFAMILY PROTEIN"/>
    <property type="match status" value="1"/>
</dbReference>
<dbReference type="AlphaFoldDB" id="A0A913XI97"/>
<dbReference type="OMA" id="HWAVMDA"/>
<evidence type="ECO:0000256" key="5">
    <source>
        <dbReference type="ARBA" id="ARBA00022691"/>
    </source>
</evidence>
<evidence type="ECO:0000313" key="11">
    <source>
        <dbReference type="EnsemblMetazoa" id="XP_020904784.1"/>
    </source>
</evidence>
<accession>A0A913XI97</accession>
<protein>
    <recommendedName>
        <fullName evidence="9">EEF1A lysine methyltransferase 4</fullName>
    </recommendedName>
</protein>
<dbReference type="GO" id="GO:0032259">
    <property type="term" value="P:methylation"/>
    <property type="evidence" value="ECO:0007669"/>
    <property type="project" value="UniProtKB-KW"/>
</dbReference>
<dbReference type="Pfam" id="PF13847">
    <property type="entry name" value="Methyltransf_31"/>
    <property type="match status" value="1"/>
</dbReference>
<evidence type="ECO:0000256" key="9">
    <source>
        <dbReference type="ARBA" id="ARBA00067848"/>
    </source>
</evidence>
<dbReference type="SUPFAM" id="SSF53335">
    <property type="entry name" value="S-adenosyl-L-methionine-dependent methyltransferases"/>
    <property type="match status" value="1"/>
</dbReference>
<dbReference type="Proteomes" id="UP000887567">
    <property type="component" value="Unplaced"/>
</dbReference>
<evidence type="ECO:0000256" key="4">
    <source>
        <dbReference type="ARBA" id="ARBA00022679"/>
    </source>
</evidence>
<dbReference type="OrthoDB" id="411785at2759"/>
<keyword evidence="5" id="KW-0949">S-adenosyl-L-methionine</keyword>